<dbReference type="InterPro" id="IPR009100">
    <property type="entry name" value="AcylCoA_DH/oxidase_NM_dom_sf"/>
</dbReference>
<organism evidence="1 2">
    <name type="scientific">Triparma verrucosa</name>
    <dbReference type="NCBI Taxonomy" id="1606542"/>
    <lineage>
        <taxon>Eukaryota</taxon>
        <taxon>Sar</taxon>
        <taxon>Stramenopiles</taxon>
        <taxon>Ochrophyta</taxon>
        <taxon>Bolidophyceae</taxon>
        <taxon>Parmales</taxon>
        <taxon>Triparmaceae</taxon>
        <taxon>Triparma</taxon>
    </lineage>
</organism>
<dbReference type="SUPFAM" id="SSF47203">
    <property type="entry name" value="Acyl-CoA dehydrogenase C-terminal domain-like"/>
    <property type="match status" value="1"/>
</dbReference>
<dbReference type="InterPro" id="IPR036250">
    <property type="entry name" value="AcylCo_DH-like_C"/>
</dbReference>
<dbReference type="GO" id="GO:0005504">
    <property type="term" value="F:fatty acid binding"/>
    <property type="evidence" value="ECO:0007669"/>
    <property type="project" value="TreeGrafter"/>
</dbReference>
<sequence>MNGSRRLFASGAGFDHEKFTQDFLAEVQDVPVCTDPATSSQALRSLVKSKVLKFTDMSENPEKFFLAHRLLSTVGLGGFGIRFTVQFNLFAGSLVGLAGEEQLKMLDDIQEKGQLGCFLLTEMQAGVLSGLIVETTCEWDEASQEFVLHTPSDKAAKNWISQGYTAELGVVIADLRIKGKSHGPHAFHMRLRDDDGNLMPGIRIDDMGTKTVANDLDNARVWFDQVKLPKDALLNKFADIENDEYVQTTDERMRIEVIGQRLLTGRMAIAEAALLSCRVLHMRTEEYARQKVCNGLNGETSLYSMPQLKNVFDESYTELDRIIEFVSACEQRLNECLSSGTIPDADLVDAISVCKIKAIEVSIARAHALRLEVGSYALMHKTGFELMDMLLCCKFAEGDSRILQMKLARDRLKKVKNDGPVSTLMSALTGDSEAMAALNLARKLAPAGRDLAKMELAFNDNWKDIYSLAEMVQDRHMKDQKGIPFAEDIVQRLMPAAVEYDLDWKDKVVATSEKGEAVSA</sequence>
<dbReference type="SUPFAM" id="SSF56645">
    <property type="entry name" value="Acyl-CoA dehydrogenase NM domain-like"/>
    <property type="match status" value="1"/>
</dbReference>
<dbReference type="Gene3D" id="2.40.110.10">
    <property type="entry name" value="Butyryl-CoA Dehydrogenase, subunit A, domain 2"/>
    <property type="match status" value="1"/>
</dbReference>
<dbReference type="InterPro" id="IPR012258">
    <property type="entry name" value="Acyl-CoA_oxidase"/>
</dbReference>
<dbReference type="InterPro" id="IPR046373">
    <property type="entry name" value="Acyl-CoA_Oxase/DH_mid-dom_sf"/>
</dbReference>
<dbReference type="AlphaFoldDB" id="A0A9W7B1F3"/>
<accession>A0A9W7B1F3</accession>
<dbReference type="GO" id="GO:0071949">
    <property type="term" value="F:FAD binding"/>
    <property type="evidence" value="ECO:0007669"/>
    <property type="project" value="InterPro"/>
</dbReference>
<name>A0A9W7B1F3_9STRA</name>
<comment type="caution">
    <text evidence="1">The sequence shown here is derived from an EMBL/GenBank/DDBJ whole genome shotgun (WGS) entry which is preliminary data.</text>
</comment>
<dbReference type="PANTHER" id="PTHR10909">
    <property type="entry name" value="ELECTRON TRANSPORT OXIDOREDUCTASE"/>
    <property type="match status" value="1"/>
</dbReference>
<dbReference type="GO" id="GO:0033540">
    <property type="term" value="P:fatty acid beta-oxidation using acyl-CoA oxidase"/>
    <property type="evidence" value="ECO:0007669"/>
    <property type="project" value="TreeGrafter"/>
</dbReference>
<proteinExistence type="predicted"/>
<dbReference type="GO" id="GO:0055088">
    <property type="term" value="P:lipid homeostasis"/>
    <property type="evidence" value="ECO:0007669"/>
    <property type="project" value="TreeGrafter"/>
</dbReference>
<evidence type="ECO:0000313" key="2">
    <source>
        <dbReference type="Proteomes" id="UP001165160"/>
    </source>
</evidence>
<evidence type="ECO:0008006" key="3">
    <source>
        <dbReference type="Google" id="ProtNLM"/>
    </source>
</evidence>
<reference evidence="2" key="1">
    <citation type="journal article" date="2023" name="Commun. Biol.">
        <title>Genome analysis of Parmales, the sister group of diatoms, reveals the evolutionary specialization of diatoms from phago-mixotrophs to photoautotrophs.</title>
        <authorList>
            <person name="Ban H."/>
            <person name="Sato S."/>
            <person name="Yoshikawa S."/>
            <person name="Yamada K."/>
            <person name="Nakamura Y."/>
            <person name="Ichinomiya M."/>
            <person name="Sato N."/>
            <person name="Blanc-Mathieu R."/>
            <person name="Endo H."/>
            <person name="Kuwata A."/>
            <person name="Ogata H."/>
        </authorList>
    </citation>
    <scope>NUCLEOTIDE SEQUENCE [LARGE SCALE GENOMIC DNA]</scope>
    <source>
        <strain evidence="2">NIES 3699</strain>
    </source>
</reference>
<gene>
    <name evidence="1" type="ORF">TrVE_jg5097</name>
</gene>
<evidence type="ECO:0000313" key="1">
    <source>
        <dbReference type="EMBL" id="GMH82626.1"/>
    </source>
</evidence>
<dbReference type="GO" id="GO:0003997">
    <property type="term" value="F:acyl-CoA oxidase activity"/>
    <property type="evidence" value="ECO:0007669"/>
    <property type="project" value="InterPro"/>
</dbReference>
<dbReference type="EMBL" id="BRXX01000016">
    <property type="protein sequence ID" value="GMH82626.1"/>
    <property type="molecule type" value="Genomic_DNA"/>
</dbReference>
<dbReference type="GO" id="GO:0005777">
    <property type="term" value="C:peroxisome"/>
    <property type="evidence" value="ECO:0007669"/>
    <property type="project" value="InterPro"/>
</dbReference>
<protein>
    <recommendedName>
        <fullName evidence="3">Acyl-CoA oxidase</fullName>
    </recommendedName>
</protein>
<keyword evidence="2" id="KW-1185">Reference proteome</keyword>
<dbReference type="Proteomes" id="UP001165160">
    <property type="component" value="Unassembled WGS sequence"/>
</dbReference>